<feature type="binding site" evidence="1">
    <location>
        <position position="125"/>
    </location>
    <ligand>
        <name>Mg(2+)</name>
        <dbReference type="ChEBI" id="CHEBI:18420"/>
    </ligand>
</feature>
<keyword evidence="1" id="KW-0479">Metal-binding</keyword>
<accession>A0A7C5TM36</accession>
<dbReference type="InterPro" id="IPR002848">
    <property type="entry name" value="Translin_fam"/>
</dbReference>
<reference evidence="2" key="1">
    <citation type="journal article" date="2020" name="mSystems">
        <title>Genome- and Community-Level Interaction Insights into Carbon Utilization and Element Cycling Functions of Hydrothermarchaeota in Hydrothermal Sediment.</title>
        <authorList>
            <person name="Zhou Z."/>
            <person name="Liu Y."/>
            <person name="Xu W."/>
            <person name="Pan J."/>
            <person name="Luo Z.H."/>
            <person name="Li M."/>
        </authorList>
    </citation>
    <scope>NUCLEOTIDE SEQUENCE [LARGE SCALE GENOMIC DNA]</scope>
    <source>
        <strain evidence="2">SpSt-1121</strain>
    </source>
</reference>
<dbReference type="CDD" id="cd14820">
    <property type="entry name" value="TRAX"/>
    <property type="match status" value="1"/>
</dbReference>
<comment type="caution">
    <text evidence="2">The sequence shown here is derived from an EMBL/GenBank/DDBJ whole genome shotgun (WGS) entry which is preliminary data.</text>
</comment>
<dbReference type="InterPro" id="IPR036081">
    <property type="entry name" value="Translin_sf"/>
</dbReference>
<organism evidence="2">
    <name type="scientific">Ignisphaera aggregans</name>
    <dbReference type="NCBI Taxonomy" id="334771"/>
    <lineage>
        <taxon>Archaea</taxon>
        <taxon>Thermoproteota</taxon>
        <taxon>Thermoprotei</taxon>
        <taxon>Desulfurococcales</taxon>
        <taxon>Desulfurococcaceae</taxon>
        <taxon>Ignisphaera</taxon>
    </lineage>
</organism>
<dbReference type="Pfam" id="PF01997">
    <property type="entry name" value="Translin"/>
    <property type="match status" value="1"/>
</dbReference>
<dbReference type="GO" id="GO:0046872">
    <property type="term" value="F:metal ion binding"/>
    <property type="evidence" value="ECO:0007669"/>
    <property type="project" value="UniProtKB-KW"/>
</dbReference>
<feature type="binding site" evidence="1">
    <location>
        <position position="89"/>
    </location>
    <ligand>
        <name>Mg(2+)</name>
        <dbReference type="ChEBI" id="CHEBI:18420"/>
    </ligand>
</feature>
<protein>
    <recommendedName>
        <fullName evidence="3">Haloacid dehalogenase</fullName>
    </recommendedName>
</protein>
<keyword evidence="1" id="KW-0460">Magnesium</keyword>
<dbReference type="GO" id="GO:0043565">
    <property type="term" value="F:sequence-specific DNA binding"/>
    <property type="evidence" value="ECO:0007669"/>
    <property type="project" value="InterPro"/>
</dbReference>
<dbReference type="SUPFAM" id="SSF74784">
    <property type="entry name" value="Translin"/>
    <property type="match status" value="1"/>
</dbReference>
<name>A0A7C5TM36_9CREN</name>
<dbReference type="PANTHER" id="PTHR10741">
    <property type="entry name" value="TRANSLIN AND TRANSLIN ASSOCIATED PROTEIN X"/>
    <property type="match status" value="1"/>
</dbReference>
<evidence type="ECO:0008006" key="3">
    <source>
        <dbReference type="Google" id="ProtNLM"/>
    </source>
</evidence>
<proteinExistence type="predicted"/>
<dbReference type="EMBL" id="DRZI01000335">
    <property type="protein sequence ID" value="HHP82550.1"/>
    <property type="molecule type" value="Genomic_DNA"/>
</dbReference>
<dbReference type="Gene3D" id="1.20.58.2140">
    <property type="match status" value="1"/>
</dbReference>
<evidence type="ECO:0000256" key="1">
    <source>
        <dbReference type="PIRSR" id="PIRSR602848-1"/>
    </source>
</evidence>
<sequence>MKVLSENDLQFVKSYLDKIEVFRDHLIKYSRDVVNLCRKVIYVCIRGGDASKVVLDLKNKFIELNNIVRNVPELYYSNLLYSIAAEYVEALQLYSIIKESRFISLEELMVHPVAYILGLVDVIGELKRYSLELLKSNRIDESFRFLEKAEHLYDMLSTLNYADAILPGFRRKLDIYRKVIDDWKELLIDLKSRKDFIDRVKEIKT</sequence>
<dbReference type="AlphaFoldDB" id="A0A7C5TM36"/>
<gene>
    <name evidence="2" type="ORF">ENM84_07815</name>
</gene>
<evidence type="ECO:0000313" key="2">
    <source>
        <dbReference type="EMBL" id="HHP82550.1"/>
    </source>
</evidence>